<sequence>MARGGGMWPWVAVVMTPGSGHETRSPTCSLAFMRGRQKGYNLTRKAQPTKATDRLAIPGGQVIVPPKQTNTTSRNCQHKAPGIQDAQRNYTTLMTRVPTPPGIQAASSDNLDNGGEHIREAWEKKGVLSIDGGGLTRIYISLLLLRALMNEINKFEKSGDASSNHHAIRPCDYFDYIGGSSTGGLLAIMLGRLRMDVDSCIDEFEAISNKLFSPTRLFSWRWFNRKKFDTHLFEEQCRRVIKAHPIVGGTGDQEESFPSPRDVCQTSDYLAVEQSYLFRTYQNPFVAGGSREVCGPPIWQVARATSAMPAYFKAMPIAGNDFIDGAFMRNNPSVKIYREVKGIAGHVDTLVSLGTGSLGTAKVGLFKPGFFSVIVPHIRTASKLRGYSRNSEFVHAEMQAITKYAKNSYYRFNAPLDRREWRLYSWTKPRDGVFKHLRAIVEEHLQHPDVQDDLRDCARELAERRRLRALDVTAWKKFSA</sequence>
<reference evidence="1" key="1">
    <citation type="submission" date="2022-12" db="EMBL/GenBank/DDBJ databases">
        <title>Genome Sequence of Lasiodiplodia mahajangana.</title>
        <authorList>
            <person name="Buettner E."/>
        </authorList>
    </citation>
    <scope>NUCLEOTIDE SEQUENCE</scope>
    <source>
        <strain evidence="1">VT137</strain>
    </source>
</reference>
<proteinExistence type="predicted"/>
<accession>A0ACC2JPA3</accession>
<organism evidence="1 2">
    <name type="scientific">Lasiodiplodia mahajangana</name>
    <dbReference type="NCBI Taxonomy" id="1108764"/>
    <lineage>
        <taxon>Eukaryota</taxon>
        <taxon>Fungi</taxon>
        <taxon>Dikarya</taxon>
        <taxon>Ascomycota</taxon>
        <taxon>Pezizomycotina</taxon>
        <taxon>Dothideomycetes</taxon>
        <taxon>Dothideomycetes incertae sedis</taxon>
        <taxon>Botryosphaeriales</taxon>
        <taxon>Botryosphaeriaceae</taxon>
        <taxon>Lasiodiplodia</taxon>
    </lineage>
</organism>
<name>A0ACC2JPA3_9PEZI</name>
<evidence type="ECO:0000313" key="1">
    <source>
        <dbReference type="EMBL" id="KAJ8129286.1"/>
    </source>
</evidence>
<protein>
    <submittedName>
        <fullName evidence="1">Uncharacterized protein</fullName>
    </submittedName>
</protein>
<keyword evidence="2" id="KW-1185">Reference proteome</keyword>
<evidence type="ECO:0000313" key="2">
    <source>
        <dbReference type="Proteomes" id="UP001153332"/>
    </source>
</evidence>
<gene>
    <name evidence="1" type="ORF">O1611_g4345</name>
</gene>
<dbReference type="EMBL" id="JAPUUL010000807">
    <property type="protein sequence ID" value="KAJ8129286.1"/>
    <property type="molecule type" value="Genomic_DNA"/>
</dbReference>
<dbReference type="Proteomes" id="UP001153332">
    <property type="component" value="Unassembled WGS sequence"/>
</dbReference>
<comment type="caution">
    <text evidence="1">The sequence shown here is derived from an EMBL/GenBank/DDBJ whole genome shotgun (WGS) entry which is preliminary data.</text>
</comment>